<dbReference type="RefSeq" id="XP_014177868.1">
    <property type="nucleotide sequence ID" value="XM_014322393.1"/>
</dbReference>
<evidence type="ECO:0000313" key="5">
    <source>
        <dbReference type="EMBL" id="EJT47254.1"/>
    </source>
</evidence>
<dbReference type="PANTHER" id="PTHR31001">
    <property type="entry name" value="UNCHARACTERIZED TRANSCRIPTIONAL REGULATORY PROTEIN"/>
    <property type="match status" value="1"/>
</dbReference>
<dbReference type="EMBL" id="ALBS01000260">
    <property type="protein sequence ID" value="EJT47254.1"/>
    <property type="molecule type" value="Genomic_DNA"/>
</dbReference>
<dbReference type="Proteomes" id="UP000002748">
    <property type="component" value="Unassembled WGS sequence"/>
</dbReference>
<evidence type="ECO:0000256" key="3">
    <source>
        <dbReference type="SAM" id="MobiDB-lite"/>
    </source>
</evidence>
<dbReference type="GO" id="GO:0006351">
    <property type="term" value="P:DNA-templated transcription"/>
    <property type="evidence" value="ECO:0007669"/>
    <property type="project" value="InterPro"/>
</dbReference>
<comment type="caution">
    <text evidence="5">The sequence shown here is derived from an EMBL/GenBank/DDBJ whole genome shotgun (WGS) entry which is preliminary data.</text>
</comment>
<dbReference type="HOGENOM" id="CLU_386936_0_0_1"/>
<feature type="region of interest" description="Disordered" evidence="3">
    <location>
        <begin position="1"/>
        <end position="25"/>
    </location>
</feature>
<feature type="domain" description="Xylanolytic transcriptional activator regulatory" evidence="4">
    <location>
        <begin position="340"/>
        <end position="404"/>
    </location>
</feature>
<dbReference type="CDD" id="cd12148">
    <property type="entry name" value="fungal_TF_MHR"/>
    <property type="match status" value="1"/>
</dbReference>
<gene>
    <name evidence="5" type="ORF">A1Q1_04016</name>
</gene>
<reference evidence="5 6" key="1">
    <citation type="journal article" date="2012" name="Eukaryot. Cell">
        <title>Draft genome sequence of CBS 2479, the standard type strain of Trichosporon asahii.</title>
        <authorList>
            <person name="Yang R.Y."/>
            <person name="Li H.T."/>
            <person name="Zhu H."/>
            <person name="Zhou G.P."/>
            <person name="Wang M."/>
            <person name="Wang L."/>
        </authorList>
    </citation>
    <scope>NUCLEOTIDE SEQUENCE [LARGE SCALE GENOMIC DNA]</scope>
    <source>
        <strain evidence="6">ATCC 90039 / CBS 2479 / JCM 2466 / KCTC 7840 / NCYC 2677 / UAMH 7654</strain>
    </source>
</reference>
<feature type="region of interest" description="Disordered" evidence="3">
    <location>
        <begin position="41"/>
        <end position="87"/>
    </location>
</feature>
<organism evidence="5 6">
    <name type="scientific">Trichosporon asahii var. asahii (strain ATCC 90039 / CBS 2479 / JCM 2466 / KCTC 7840 / NBRC 103889/ NCYC 2677 / UAMH 7654)</name>
    <name type="common">Yeast</name>
    <dbReference type="NCBI Taxonomy" id="1186058"/>
    <lineage>
        <taxon>Eukaryota</taxon>
        <taxon>Fungi</taxon>
        <taxon>Dikarya</taxon>
        <taxon>Basidiomycota</taxon>
        <taxon>Agaricomycotina</taxon>
        <taxon>Tremellomycetes</taxon>
        <taxon>Trichosporonales</taxon>
        <taxon>Trichosporonaceae</taxon>
        <taxon>Trichosporon</taxon>
    </lineage>
</organism>
<proteinExistence type="predicted"/>
<evidence type="ECO:0000256" key="1">
    <source>
        <dbReference type="ARBA" id="ARBA00004123"/>
    </source>
</evidence>
<evidence type="ECO:0000313" key="6">
    <source>
        <dbReference type="Proteomes" id="UP000002748"/>
    </source>
</evidence>
<dbReference type="GO" id="GO:0008270">
    <property type="term" value="F:zinc ion binding"/>
    <property type="evidence" value="ECO:0007669"/>
    <property type="project" value="InterPro"/>
</dbReference>
<feature type="compositionally biased region" description="Low complexity" evidence="3">
    <location>
        <begin position="54"/>
        <end position="84"/>
    </location>
</feature>
<dbReference type="InterPro" id="IPR007219">
    <property type="entry name" value="XnlR_reg_dom"/>
</dbReference>
<dbReference type="AlphaFoldDB" id="J6ERV5"/>
<dbReference type="SMART" id="SM00906">
    <property type="entry name" value="Fungal_trans"/>
    <property type="match status" value="1"/>
</dbReference>
<dbReference type="VEuPathDB" id="FungiDB:A1Q1_04016"/>
<dbReference type="InterPro" id="IPR050613">
    <property type="entry name" value="Sec_Metabolite_Reg"/>
</dbReference>
<name>J6ERV5_TRIAS</name>
<dbReference type="KEGG" id="tasa:A1Q1_04016"/>
<dbReference type="GO" id="GO:0005634">
    <property type="term" value="C:nucleus"/>
    <property type="evidence" value="ECO:0007669"/>
    <property type="project" value="UniProtKB-SubCell"/>
</dbReference>
<sequence>MGDRCPNGTRRPKYALISSQPTEQLQARIRQLEGALRNHGIALPRDPDADDSGSDLGSSASATSATASSASGSSHSHSHSWLGGVHHGHGHLLTAQNLSAQNHSQLGGTTGGLDALAISDVPMNMPLHMEYTPPGSLPTSLEQEMNGGFPVGDEWFSVLQHRVRECGGQQQGDGETVLRPSADGRYGTGHGFGYEVHEEEGGVTPGGVGNNFATLVNQLPSRDMAVTLLGMYWRHYAWSHDVVPHDELARLLEGFYNSPPTPIWTDTTHPHRLALLYAVLGMGGMFAPKIDPPVQHERYFRLAGECLRVTTSHTVAAAQCLHILINYSLYSDPSEGARQCSPVFGETMRIMQSMGLHRGRSLEAPNVFWEVLVEDAILAHVQGRPGGLPLKQFDVPMPQDSEFNKCKFGFAKLANDPMGAGQRATPGGSDDAAQLRIQLRRSTPTPHSYRVIPHLRSPFPHFDPRSGGSSHECRMALQITMSGAKVPHDEVWPIYERLIDFEAVMPFNFKCRASVVAGGNPENTAPAVDPENAPLTLQQHALASAMSAVILSILRPYTDQATAFSALLRRCNMMIATSLSLFSVMPEVAKTHWFMRYYATIAAVTLTSVAITAPKSPLARATMIQVQAVCDLLQNLGDPAFVLLDHLRQLAIANVYGAPQARLVLEVGEKSRGRKGPGDAAFDALRAAWPADCGHDRTGIDWPTIAKSLAIDLV</sequence>
<dbReference type="GO" id="GO:0003677">
    <property type="term" value="F:DNA binding"/>
    <property type="evidence" value="ECO:0007669"/>
    <property type="project" value="InterPro"/>
</dbReference>
<keyword evidence="2" id="KW-0539">Nucleus</keyword>
<dbReference type="GeneID" id="25987529"/>
<accession>J6ERV5</accession>
<evidence type="ECO:0000259" key="4">
    <source>
        <dbReference type="SMART" id="SM00906"/>
    </source>
</evidence>
<protein>
    <recommendedName>
        <fullName evidence="4">Xylanolytic transcriptional activator regulatory domain-containing protein</fullName>
    </recommendedName>
</protein>
<dbReference type="OrthoDB" id="424974at2759"/>
<dbReference type="PANTHER" id="PTHR31001:SF56">
    <property type="entry name" value="ZN(2)-C6 FUNGAL-TYPE DOMAIN-CONTAINING PROTEIN"/>
    <property type="match status" value="1"/>
</dbReference>
<evidence type="ECO:0000256" key="2">
    <source>
        <dbReference type="ARBA" id="ARBA00023242"/>
    </source>
</evidence>
<comment type="subcellular location">
    <subcellularLocation>
        <location evidence="1">Nucleus</location>
    </subcellularLocation>
</comment>